<keyword evidence="2" id="KW-1185">Reference proteome</keyword>
<organism evidence="1 2">
    <name type="scientific">Phytophthora megakarya</name>
    <dbReference type="NCBI Taxonomy" id="4795"/>
    <lineage>
        <taxon>Eukaryota</taxon>
        <taxon>Sar</taxon>
        <taxon>Stramenopiles</taxon>
        <taxon>Oomycota</taxon>
        <taxon>Peronosporomycetes</taxon>
        <taxon>Peronosporales</taxon>
        <taxon>Peronosporaceae</taxon>
        <taxon>Phytophthora</taxon>
    </lineage>
</organism>
<protein>
    <submittedName>
        <fullName evidence="1">Cysteine protease</fullName>
    </submittedName>
</protein>
<dbReference type="OrthoDB" id="128521at2759"/>
<accession>A0A225UDP9</accession>
<evidence type="ECO:0000313" key="2">
    <source>
        <dbReference type="Proteomes" id="UP000198211"/>
    </source>
</evidence>
<keyword evidence="1" id="KW-0378">Hydrolase</keyword>
<dbReference type="EMBL" id="NBNE01020926">
    <property type="protein sequence ID" value="OWY91162.1"/>
    <property type="molecule type" value="Genomic_DNA"/>
</dbReference>
<name>A0A225UDP9_9STRA</name>
<keyword evidence="1" id="KW-0645">Protease</keyword>
<reference evidence="2" key="1">
    <citation type="submission" date="2017-03" db="EMBL/GenBank/DDBJ databases">
        <title>Phytopthora megakarya and P. palmivora, two closely related causual agents of cacao black pod achieved similar genome size and gene model numbers by different mechanisms.</title>
        <authorList>
            <person name="Ali S."/>
            <person name="Shao J."/>
            <person name="Larry D.J."/>
            <person name="Kronmiller B."/>
            <person name="Shen D."/>
            <person name="Strem M.D."/>
            <person name="Melnick R.L."/>
            <person name="Guiltinan M.J."/>
            <person name="Tyler B.M."/>
            <person name="Meinhardt L.W."/>
            <person name="Bailey B.A."/>
        </authorList>
    </citation>
    <scope>NUCLEOTIDE SEQUENCE [LARGE SCALE GENOMIC DNA]</scope>
    <source>
        <strain evidence="2">zdho120</strain>
    </source>
</reference>
<dbReference type="GO" id="GO:0008233">
    <property type="term" value="F:peptidase activity"/>
    <property type="evidence" value="ECO:0007669"/>
    <property type="project" value="UniProtKB-KW"/>
</dbReference>
<dbReference type="Proteomes" id="UP000198211">
    <property type="component" value="Unassembled WGS sequence"/>
</dbReference>
<gene>
    <name evidence="1" type="ORF">PHMEG_00040377</name>
</gene>
<sequence length="161" mass="18241">MKLRAILWECHICEVKSTVEALRPSIRELGPYIATFQILAKGQGKCIQWRVDDKYVTDRIQYRLLEPVVIDVLEKLGPHMVFLNMLESWSNSVLPGFGFDLVYSDLYCFMTSTSLNDNAMRAFGVVLARYKNNATVVIPPLAIKEKQGGMSILPKKTEPTS</sequence>
<dbReference type="AlphaFoldDB" id="A0A225UDP9"/>
<comment type="caution">
    <text evidence="1">The sequence shown here is derived from an EMBL/GenBank/DDBJ whole genome shotgun (WGS) entry which is preliminary data.</text>
</comment>
<dbReference type="GO" id="GO:0006508">
    <property type="term" value="P:proteolysis"/>
    <property type="evidence" value="ECO:0007669"/>
    <property type="project" value="UniProtKB-KW"/>
</dbReference>
<proteinExistence type="predicted"/>
<evidence type="ECO:0000313" key="1">
    <source>
        <dbReference type="EMBL" id="OWY91162.1"/>
    </source>
</evidence>